<proteinExistence type="predicted"/>
<sequence length="127" mass="14821">MSHFSRLKTNMVDKEFLLCALQDLNLPYIEGQDLLLDGFQGAQRKVDVLVKFDVGYPIGLRFRSGKYEIIADWFGVMKTTKKEFTQQLQQRYAYHAAIARLTEQGFTLVEEKTEDNQNIRLVLRRMA</sequence>
<dbReference type="InterPro" id="IPR009666">
    <property type="entry name" value="Uncharacterised_Ycf35"/>
</dbReference>
<evidence type="ECO:0008006" key="3">
    <source>
        <dbReference type="Google" id="ProtNLM"/>
    </source>
</evidence>
<dbReference type="PANTHER" id="PTHR39638:SF2">
    <property type="entry name" value="YCF35"/>
    <property type="match status" value="1"/>
</dbReference>
<dbReference type="STRING" id="1134406.ADN00_00855"/>
<reference evidence="1 2" key="1">
    <citation type="submission" date="2015-07" db="EMBL/GenBank/DDBJ databases">
        <title>Genome sequence of Ornatilinea apprima DSM 23815.</title>
        <authorList>
            <person name="Hemp J."/>
            <person name="Ward L.M."/>
            <person name="Pace L.A."/>
            <person name="Fischer W.W."/>
        </authorList>
    </citation>
    <scope>NUCLEOTIDE SEQUENCE [LARGE SCALE GENOMIC DNA]</scope>
    <source>
        <strain evidence="1 2">P3M-1</strain>
    </source>
</reference>
<dbReference type="Proteomes" id="UP000050417">
    <property type="component" value="Unassembled WGS sequence"/>
</dbReference>
<dbReference type="AlphaFoldDB" id="A0A0N8GPJ9"/>
<dbReference type="Pfam" id="PF06868">
    <property type="entry name" value="DUF1257"/>
    <property type="match status" value="1"/>
</dbReference>
<keyword evidence="2" id="KW-1185">Reference proteome</keyword>
<accession>A0A0N8GPJ9</accession>
<name>A0A0N8GPJ9_9CHLR</name>
<comment type="caution">
    <text evidence="1">The sequence shown here is derived from an EMBL/GenBank/DDBJ whole genome shotgun (WGS) entry which is preliminary data.</text>
</comment>
<gene>
    <name evidence="1" type="ORF">ADN00_00855</name>
</gene>
<organism evidence="1 2">
    <name type="scientific">Ornatilinea apprima</name>
    <dbReference type="NCBI Taxonomy" id="1134406"/>
    <lineage>
        <taxon>Bacteria</taxon>
        <taxon>Bacillati</taxon>
        <taxon>Chloroflexota</taxon>
        <taxon>Anaerolineae</taxon>
        <taxon>Anaerolineales</taxon>
        <taxon>Anaerolineaceae</taxon>
        <taxon>Ornatilinea</taxon>
    </lineage>
</organism>
<dbReference type="EMBL" id="LGCL01000002">
    <property type="protein sequence ID" value="KPL81106.1"/>
    <property type="molecule type" value="Genomic_DNA"/>
</dbReference>
<evidence type="ECO:0000313" key="1">
    <source>
        <dbReference type="EMBL" id="KPL81106.1"/>
    </source>
</evidence>
<evidence type="ECO:0000313" key="2">
    <source>
        <dbReference type="Proteomes" id="UP000050417"/>
    </source>
</evidence>
<protein>
    <recommendedName>
        <fullName evidence="3">DUF1257 domain-containing protein</fullName>
    </recommendedName>
</protein>
<dbReference type="PANTHER" id="PTHR39638">
    <property type="entry name" value="YCF35"/>
    <property type="match status" value="1"/>
</dbReference>